<proteinExistence type="predicted"/>
<feature type="transmembrane region" description="Helical" evidence="1">
    <location>
        <begin position="23"/>
        <end position="42"/>
    </location>
</feature>
<name>A0AAD1Y3Q7_EUPCR</name>
<reference evidence="2" key="1">
    <citation type="submission" date="2023-07" db="EMBL/GenBank/DDBJ databases">
        <authorList>
            <consortium name="AG Swart"/>
            <person name="Singh M."/>
            <person name="Singh A."/>
            <person name="Seah K."/>
            <person name="Emmerich C."/>
        </authorList>
    </citation>
    <scope>NUCLEOTIDE SEQUENCE</scope>
    <source>
        <strain evidence="2">DP1</strain>
    </source>
</reference>
<evidence type="ECO:0000256" key="1">
    <source>
        <dbReference type="SAM" id="Phobius"/>
    </source>
</evidence>
<dbReference type="AlphaFoldDB" id="A0AAD1Y3Q7"/>
<evidence type="ECO:0000313" key="3">
    <source>
        <dbReference type="Proteomes" id="UP001295684"/>
    </source>
</evidence>
<keyword evidence="1" id="KW-0472">Membrane</keyword>
<dbReference type="Proteomes" id="UP001295684">
    <property type="component" value="Unassembled WGS sequence"/>
</dbReference>
<protein>
    <submittedName>
        <fullName evidence="2">Uncharacterized protein</fullName>
    </submittedName>
</protein>
<evidence type="ECO:0000313" key="2">
    <source>
        <dbReference type="EMBL" id="CAI2384851.1"/>
    </source>
</evidence>
<keyword evidence="1" id="KW-0812">Transmembrane</keyword>
<keyword evidence="3" id="KW-1185">Reference proteome</keyword>
<keyword evidence="1" id="KW-1133">Transmembrane helix</keyword>
<accession>A0AAD1Y3Q7</accession>
<dbReference type="EMBL" id="CAMPGE010027200">
    <property type="protein sequence ID" value="CAI2384851.1"/>
    <property type="molecule type" value="Genomic_DNA"/>
</dbReference>
<sequence>MISSSILECKLYYLSLHSAFSSSHQATLLISLLTIIFLLKIIKILPRYSQFLNPSC</sequence>
<comment type="caution">
    <text evidence="2">The sequence shown here is derived from an EMBL/GenBank/DDBJ whole genome shotgun (WGS) entry which is preliminary data.</text>
</comment>
<gene>
    <name evidence="2" type="ORF">ECRASSUSDP1_LOCUS26391</name>
</gene>
<organism evidence="2 3">
    <name type="scientific">Euplotes crassus</name>
    <dbReference type="NCBI Taxonomy" id="5936"/>
    <lineage>
        <taxon>Eukaryota</taxon>
        <taxon>Sar</taxon>
        <taxon>Alveolata</taxon>
        <taxon>Ciliophora</taxon>
        <taxon>Intramacronucleata</taxon>
        <taxon>Spirotrichea</taxon>
        <taxon>Hypotrichia</taxon>
        <taxon>Euplotida</taxon>
        <taxon>Euplotidae</taxon>
        <taxon>Moneuplotes</taxon>
    </lineage>
</organism>